<dbReference type="AlphaFoldDB" id="A0A6L6Q3E3"/>
<evidence type="ECO:0000313" key="2">
    <source>
        <dbReference type="EMBL" id="MTW04190.1"/>
    </source>
</evidence>
<dbReference type="EMBL" id="WNLA01000014">
    <property type="protein sequence ID" value="MTW04190.1"/>
    <property type="molecule type" value="Genomic_DNA"/>
</dbReference>
<accession>A0A6L6Q3E3</accession>
<dbReference type="Pfam" id="PF04536">
    <property type="entry name" value="TPM_phosphatase"/>
    <property type="match status" value="1"/>
</dbReference>
<dbReference type="Gene3D" id="3.10.310.50">
    <property type="match status" value="1"/>
</dbReference>
<dbReference type="PANTHER" id="PTHR30373">
    <property type="entry name" value="UPF0603 PROTEIN YGCG"/>
    <property type="match status" value="1"/>
</dbReference>
<dbReference type="InterPro" id="IPR007621">
    <property type="entry name" value="TPM_dom"/>
</dbReference>
<dbReference type="PANTHER" id="PTHR30373:SF8">
    <property type="entry name" value="BLL7265 PROTEIN"/>
    <property type="match status" value="1"/>
</dbReference>
<proteinExistence type="predicted"/>
<evidence type="ECO:0000259" key="1">
    <source>
        <dbReference type="Pfam" id="PF04536"/>
    </source>
</evidence>
<reference evidence="2 3" key="1">
    <citation type="submission" date="2019-11" db="EMBL/GenBank/DDBJ databases">
        <title>Type strains purchased from KCTC, JCM and DSMZ.</title>
        <authorList>
            <person name="Lu H."/>
        </authorList>
    </citation>
    <scope>NUCLEOTIDE SEQUENCE [LARGE SCALE GENOMIC DNA]</scope>
    <source>
        <strain evidence="2 3">KCTC 42409</strain>
    </source>
</reference>
<comment type="caution">
    <text evidence="2">The sequence shown here is derived from an EMBL/GenBank/DDBJ whole genome shotgun (WGS) entry which is preliminary data.</text>
</comment>
<evidence type="ECO:0000313" key="3">
    <source>
        <dbReference type="Proteomes" id="UP000484015"/>
    </source>
</evidence>
<dbReference type="Proteomes" id="UP000484015">
    <property type="component" value="Unassembled WGS sequence"/>
</dbReference>
<dbReference type="OrthoDB" id="5683663at2"/>
<gene>
    <name evidence="2" type="ORF">GM668_19085</name>
</gene>
<sequence length="203" mass="21615">MVRRTWPACISGTAAGAAAAGVAEAVVLAAAALRGGGKVNYARLARHLATSQRTIKKHFPETCLAEIKQAIIDSERTHRGQIQVAIEPALQPSQLWRNMSARERALELFASMHVWDTAENSGVLIYVLFADRSIEIVADRGVCARVAGDTWQGTADTMRIHFASGRYAQGILAGIAAVSGELRALLPACGGGLDELPNDVTLL</sequence>
<keyword evidence="3" id="KW-1185">Reference proteome</keyword>
<name>A0A6L6Q3E3_9BURK</name>
<protein>
    <recommendedName>
        <fullName evidence="1">TPM domain-containing protein</fullName>
    </recommendedName>
</protein>
<feature type="domain" description="TPM" evidence="1">
    <location>
        <begin position="65"/>
        <end position="179"/>
    </location>
</feature>
<organism evidence="2 3">
    <name type="scientific">Pseudoduganella ginsengisoli</name>
    <dbReference type="NCBI Taxonomy" id="1462440"/>
    <lineage>
        <taxon>Bacteria</taxon>
        <taxon>Pseudomonadati</taxon>
        <taxon>Pseudomonadota</taxon>
        <taxon>Betaproteobacteria</taxon>
        <taxon>Burkholderiales</taxon>
        <taxon>Oxalobacteraceae</taxon>
        <taxon>Telluria group</taxon>
        <taxon>Pseudoduganella</taxon>
    </lineage>
</organism>